<sequence length="82" mass="9851">MTTKFKRSIIHYSSVRDIEMVIEELFEEIDEKISDYEQKQAKYQLEGCNFLSDETHGKIIGLLLMKCYLRDKLSEVRERYKP</sequence>
<dbReference type="AlphaFoldDB" id="A0A0Q3TGH9"/>
<name>A0A0Q3TGH9_9BACI</name>
<evidence type="ECO:0000313" key="1">
    <source>
        <dbReference type="EMBL" id="KQL53094.1"/>
    </source>
</evidence>
<evidence type="ECO:0000313" key="2">
    <source>
        <dbReference type="Proteomes" id="UP000051888"/>
    </source>
</evidence>
<dbReference type="RefSeq" id="WP_055738815.1">
    <property type="nucleotide sequence ID" value="NZ_JAAIWL010000066.1"/>
</dbReference>
<organism evidence="1 2">
    <name type="scientific">Heyndrickxia shackletonii</name>
    <dbReference type="NCBI Taxonomy" id="157838"/>
    <lineage>
        <taxon>Bacteria</taxon>
        <taxon>Bacillati</taxon>
        <taxon>Bacillota</taxon>
        <taxon>Bacilli</taxon>
        <taxon>Bacillales</taxon>
        <taxon>Bacillaceae</taxon>
        <taxon>Heyndrickxia</taxon>
    </lineage>
</organism>
<proteinExistence type="predicted"/>
<keyword evidence="2" id="KW-1185">Reference proteome</keyword>
<protein>
    <submittedName>
        <fullName evidence="1">Uncharacterized protein</fullName>
    </submittedName>
</protein>
<dbReference type="EMBL" id="LJJC01000004">
    <property type="protein sequence ID" value="KQL53094.1"/>
    <property type="molecule type" value="Genomic_DNA"/>
</dbReference>
<comment type="caution">
    <text evidence="1">The sequence shown here is derived from an EMBL/GenBank/DDBJ whole genome shotgun (WGS) entry which is preliminary data.</text>
</comment>
<dbReference type="PATRIC" id="fig|157838.3.peg.1321"/>
<gene>
    <name evidence="1" type="ORF">AN964_05930</name>
</gene>
<accession>A0A0Q3TGH9</accession>
<reference evidence="1 2" key="1">
    <citation type="submission" date="2015-09" db="EMBL/GenBank/DDBJ databases">
        <title>Genome sequencing project for genomic taxonomy and phylogenomics of Bacillus-like bacteria.</title>
        <authorList>
            <person name="Liu B."/>
            <person name="Wang J."/>
            <person name="Zhu Y."/>
            <person name="Liu G."/>
            <person name="Chen Q."/>
            <person name="Chen Z."/>
            <person name="Lan J."/>
            <person name="Che J."/>
            <person name="Ge C."/>
            <person name="Shi H."/>
            <person name="Pan Z."/>
            <person name="Liu X."/>
        </authorList>
    </citation>
    <scope>NUCLEOTIDE SEQUENCE [LARGE SCALE GENOMIC DNA]</scope>
    <source>
        <strain evidence="1 2">LMG 18435</strain>
    </source>
</reference>
<dbReference type="Proteomes" id="UP000051888">
    <property type="component" value="Unassembled WGS sequence"/>
</dbReference>